<proteinExistence type="predicted"/>
<feature type="domain" description="Pyrrolo-quinoline quinone repeat" evidence="2">
    <location>
        <begin position="99"/>
        <end position="352"/>
    </location>
</feature>
<evidence type="ECO:0000259" key="2">
    <source>
        <dbReference type="Pfam" id="PF13360"/>
    </source>
</evidence>
<dbReference type="Proteomes" id="UP000593765">
    <property type="component" value="Chromosome"/>
</dbReference>
<organism evidence="3 4">
    <name type="scientific">Humisphaera borealis</name>
    <dbReference type="NCBI Taxonomy" id="2807512"/>
    <lineage>
        <taxon>Bacteria</taxon>
        <taxon>Pseudomonadati</taxon>
        <taxon>Planctomycetota</taxon>
        <taxon>Phycisphaerae</taxon>
        <taxon>Tepidisphaerales</taxon>
        <taxon>Tepidisphaeraceae</taxon>
        <taxon>Humisphaera</taxon>
    </lineage>
</organism>
<keyword evidence="4" id="KW-1185">Reference proteome</keyword>
<dbReference type="Gene3D" id="2.130.10.10">
    <property type="entry name" value="YVTN repeat-like/Quinoprotein amine dehydrogenase"/>
    <property type="match status" value="1"/>
</dbReference>
<dbReference type="PANTHER" id="PTHR34512">
    <property type="entry name" value="CELL SURFACE PROTEIN"/>
    <property type="match status" value="1"/>
</dbReference>
<feature type="signal peptide" evidence="1">
    <location>
        <begin position="1"/>
        <end position="22"/>
    </location>
</feature>
<dbReference type="KEGG" id="hbs:IPV69_26320"/>
<sequence>MNISRVGMMATIVAVLFTNAGAADWPQFRGPDRNGVSAEKGLARQWPKGGPPLAWTFDKLGTGYSGPAVIGDRLYVSCGRGDSEYLVALDLKAAGSPRELWATRIGPIFTWRGNDWNNGPNASPTADGDAIYALGGFGDLVCVEAATGKERWRKNIPKTMGGEVDPIGGGAEDPTPLGWGYAWSPLVDGDHLICVPGGKKGLLAALDKKTGEVVWQSKSVTDQASYSSPIVAEVGGVRQYIQVTNAGMVGVSAKDGSKLWSYRREPAYADVVIASPIFADNHVFASVGFGQGCDLIKLVPGAAGITVETVYSKNTIQNRDGGVVLIDGRLYGHSEGRGWFCVELQTGKVAWNDRNSLARGSVTAVDGLLICCAEKGGTVALVEATPAARNEKGRFQLPKESTFRQRSGGLWTHPVVANGKLYIRDQDLLFCYDLKP</sequence>
<dbReference type="InterPro" id="IPR011047">
    <property type="entry name" value="Quinoprotein_ADH-like_sf"/>
</dbReference>
<keyword evidence="1" id="KW-0732">Signal</keyword>
<dbReference type="SUPFAM" id="SSF50998">
    <property type="entry name" value="Quinoprotein alcohol dehydrogenase-like"/>
    <property type="match status" value="1"/>
</dbReference>
<feature type="chain" id="PRO_5034732620" evidence="1">
    <location>
        <begin position="23"/>
        <end position="436"/>
    </location>
</feature>
<dbReference type="AlphaFoldDB" id="A0A7M2WWT4"/>
<dbReference type="InterPro" id="IPR015943">
    <property type="entry name" value="WD40/YVTN_repeat-like_dom_sf"/>
</dbReference>
<reference evidence="3 4" key="1">
    <citation type="submission" date="2020-10" db="EMBL/GenBank/DDBJ databases">
        <title>Wide distribution of Phycisphaera-like planctomycetes from WD2101 soil group in peatlands and genome analysis of the first cultivated representative.</title>
        <authorList>
            <person name="Dedysh S.N."/>
            <person name="Beletsky A.V."/>
            <person name="Ivanova A."/>
            <person name="Kulichevskaya I.S."/>
            <person name="Suzina N.E."/>
            <person name="Philippov D.A."/>
            <person name="Rakitin A.L."/>
            <person name="Mardanov A.V."/>
            <person name="Ravin N.V."/>
        </authorList>
    </citation>
    <scope>NUCLEOTIDE SEQUENCE [LARGE SCALE GENOMIC DNA]</scope>
    <source>
        <strain evidence="3 4">M1803</strain>
    </source>
</reference>
<dbReference type="InterPro" id="IPR002372">
    <property type="entry name" value="PQQ_rpt_dom"/>
</dbReference>
<dbReference type="EMBL" id="CP063458">
    <property type="protein sequence ID" value="QOV89662.1"/>
    <property type="molecule type" value="Genomic_DNA"/>
</dbReference>
<dbReference type="RefSeq" id="WP_206292714.1">
    <property type="nucleotide sequence ID" value="NZ_CP063458.1"/>
</dbReference>
<evidence type="ECO:0000313" key="3">
    <source>
        <dbReference type="EMBL" id="QOV89662.1"/>
    </source>
</evidence>
<evidence type="ECO:0000313" key="4">
    <source>
        <dbReference type="Proteomes" id="UP000593765"/>
    </source>
</evidence>
<dbReference type="PANTHER" id="PTHR34512:SF30">
    <property type="entry name" value="OUTER MEMBRANE PROTEIN ASSEMBLY FACTOR BAMB"/>
    <property type="match status" value="1"/>
</dbReference>
<dbReference type="Pfam" id="PF13360">
    <property type="entry name" value="PQQ_2"/>
    <property type="match status" value="1"/>
</dbReference>
<evidence type="ECO:0000256" key="1">
    <source>
        <dbReference type="SAM" id="SignalP"/>
    </source>
</evidence>
<gene>
    <name evidence="3" type="ORF">IPV69_26320</name>
</gene>
<accession>A0A7M2WWT4</accession>
<protein>
    <submittedName>
        <fullName evidence="3">PQQ-like beta-propeller repeat protein</fullName>
    </submittedName>
</protein>
<name>A0A7M2WWT4_9BACT</name>